<feature type="compositionally biased region" description="Polar residues" evidence="13">
    <location>
        <begin position="30"/>
        <end position="40"/>
    </location>
</feature>
<organism evidence="16 17">
    <name type="scientific">Sphingobium indicum BiD32</name>
    <dbReference type="NCBI Taxonomy" id="1301087"/>
    <lineage>
        <taxon>Bacteria</taxon>
        <taxon>Pseudomonadati</taxon>
        <taxon>Pseudomonadota</taxon>
        <taxon>Alphaproteobacteria</taxon>
        <taxon>Sphingomonadales</taxon>
        <taxon>Sphingomonadaceae</taxon>
        <taxon>Sphingobium</taxon>
    </lineage>
</organism>
<keyword evidence="16" id="KW-0675">Receptor</keyword>
<sequence>MHPRKLGWAEHRSARSRLPVGLMAKATIPQVASRQASATSRGEEQMKPANTASVKACLPAPVPLGGPTLTERSPSRGLSPLVVCSGEKMKPSMYISLLCATSALCGPSEAFAQTANTNPSTDRQQTAPVVDLPTSQVDDIVVTAQRRSQSVSDVPMSITAVSGEQMKDMGISNVADLVKLTPGLSYVESGASTPVFSLRGVGFFDTSIGARPTVSVYVDQIPLPFSIMTSGASFDLQRVEVLKGPQGTLFGANSTGGAINYVANVPTDRFAASTTLGYGNFDAFSGEGFVSGPITDTLGVRLAVKGEKTGPWQRSYTRDAELGDRRFVQGRFITDWRPSSSFEVTLSLSGFLDRSDTPAAQLIQFLPQRAVSVGKIPLVANYPLAPADNSAADWNDEGFPLRKHNSFYQGALRGTWNLNDRLKLISITSYSDIDIHQRVDLDATSVAAVFSDNTGSASSLAQEVRLQGDYNRAALVIGASYSKDRSTQVDDYQLPYSTGTYSIPTGLFNHFLLDSRQRFDTKAVFANIDNKLTDTLTLTAGARYTRADLDYSACSRVGNDTTAATLTAFFNILRRPQPGIAPLVVGQCLTLDATTTPALVKGKLNQDNVSWRIGFDWKPAPRTLLYGNISQGYKAGSGPVVPALAANQLTPVSQESVRAYEVGFRTPIIGRALDASGAVFYYDYRNKQLKSRTQVEPSVLGALEALVNVPRSRIVGMELALNAHPMTGLTLTVAGTYIASKVTGAFSGYTITGQLASFKDEAFPYTPKYQVSGQGRYEWSLSETLNAFFGASVNYRSGTTSGFGNLPILDIASYALVDLQSGVATKNGNWKVLGYVRNLTNEYYATNVARINDTVRRFAGMPRTYGIQLTRNF</sequence>
<name>N1MNA5_9SPHN</name>
<dbReference type="GO" id="GO:0006826">
    <property type="term" value="P:iron ion transport"/>
    <property type="evidence" value="ECO:0007669"/>
    <property type="project" value="UniProtKB-KW"/>
</dbReference>
<gene>
    <name evidence="16" type="ORF">EBBID32_14310</name>
</gene>
<dbReference type="InterPro" id="IPR000531">
    <property type="entry name" value="Beta-barrel_TonB"/>
</dbReference>
<dbReference type="Gene3D" id="2.40.170.20">
    <property type="entry name" value="TonB-dependent receptor, beta-barrel domain"/>
    <property type="match status" value="1"/>
</dbReference>
<comment type="similarity">
    <text evidence="11 12">Belongs to the TonB-dependent receptor family.</text>
</comment>
<dbReference type="PANTHER" id="PTHR32552:SF81">
    <property type="entry name" value="TONB-DEPENDENT OUTER MEMBRANE RECEPTOR"/>
    <property type="match status" value="1"/>
</dbReference>
<evidence type="ECO:0000256" key="5">
    <source>
        <dbReference type="ARBA" id="ARBA00022692"/>
    </source>
</evidence>
<feature type="domain" description="TonB-dependent receptor plug" evidence="15">
    <location>
        <begin position="151"/>
        <end position="258"/>
    </location>
</feature>
<dbReference type="InterPro" id="IPR036942">
    <property type="entry name" value="Beta-barrel_TonB_sf"/>
</dbReference>
<keyword evidence="4" id="KW-0410">Iron transport</keyword>
<dbReference type="Proteomes" id="UP000013201">
    <property type="component" value="Unassembled WGS sequence"/>
</dbReference>
<dbReference type="Pfam" id="PF00593">
    <property type="entry name" value="TonB_dep_Rec_b-barrel"/>
    <property type="match status" value="1"/>
</dbReference>
<feature type="region of interest" description="Disordered" evidence="13">
    <location>
        <begin position="29"/>
        <end position="51"/>
    </location>
</feature>
<evidence type="ECO:0000256" key="3">
    <source>
        <dbReference type="ARBA" id="ARBA00022452"/>
    </source>
</evidence>
<evidence type="ECO:0000259" key="15">
    <source>
        <dbReference type="Pfam" id="PF07715"/>
    </source>
</evidence>
<evidence type="ECO:0000256" key="1">
    <source>
        <dbReference type="ARBA" id="ARBA00004571"/>
    </source>
</evidence>
<protein>
    <submittedName>
        <fullName evidence="16">TonB-dependent receptor</fullName>
    </submittedName>
</protein>
<comment type="caution">
    <text evidence="16">The sequence shown here is derived from an EMBL/GenBank/DDBJ whole genome shotgun (WGS) entry which is preliminary data.</text>
</comment>
<evidence type="ECO:0000256" key="9">
    <source>
        <dbReference type="ARBA" id="ARBA00023136"/>
    </source>
</evidence>
<dbReference type="AlphaFoldDB" id="N1MNA5"/>
<evidence type="ECO:0000313" key="17">
    <source>
        <dbReference type="Proteomes" id="UP000013201"/>
    </source>
</evidence>
<feature type="domain" description="TonB-dependent receptor-like beta-barrel" evidence="14">
    <location>
        <begin position="388"/>
        <end position="839"/>
    </location>
</feature>
<dbReference type="InterPro" id="IPR039426">
    <property type="entry name" value="TonB-dep_rcpt-like"/>
</dbReference>
<dbReference type="PANTHER" id="PTHR32552">
    <property type="entry name" value="FERRICHROME IRON RECEPTOR-RELATED"/>
    <property type="match status" value="1"/>
</dbReference>
<reference evidence="16 17" key="1">
    <citation type="submission" date="2013-03" db="EMBL/GenBank/DDBJ databases">
        <authorList>
            <person name="Le V."/>
        </authorList>
    </citation>
    <scope>NUCLEOTIDE SEQUENCE [LARGE SCALE GENOMIC DNA]</scope>
    <source>
        <strain evidence="16 17">BiD32</strain>
    </source>
</reference>
<dbReference type="EMBL" id="CAVK010000063">
    <property type="protein sequence ID" value="CCW17092.1"/>
    <property type="molecule type" value="Genomic_DNA"/>
</dbReference>
<dbReference type="PROSITE" id="PS52016">
    <property type="entry name" value="TONB_DEPENDENT_REC_3"/>
    <property type="match status" value="1"/>
</dbReference>
<evidence type="ECO:0000256" key="4">
    <source>
        <dbReference type="ARBA" id="ARBA00022496"/>
    </source>
</evidence>
<dbReference type="SUPFAM" id="SSF56935">
    <property type="entry name" value="Porins"/>
    <property type="match status" value="1"/>
</dbReference>
<evidence type="ECO:0000256" key="10">
    <source>
        <dbReference type="ARBA" id="ARBA00023237"/>
    </source>
</evidence>
<dbReference type="InterPro" id="IPR012910">
    <property type="entry name" value="Plug_dom"/>
</dbReference>
<dbReference type="Pfam" id="PF07715">
    <property type="entry name" value="Plug"/>
    <property type="match status" value="1"/>
</dbReference>
<accession>N1MNA5</accession>
<keyword evidence="7" id="KW-0406">Ion transport</keyword>
<evidence type="ECO:0000256" key="12">
    <source>
        <dbReference type="RuleBase" id="RU003357"/>
    </source>
</evidence>
<keyword evidence="8 12" id="KW-0798">TonB box</keyword>
<evidence type="ECO:0000256" key="13">
    <source>
        <dbReference type="SAM" id="MobiDB-lite"/>
    </source>
</evidence>
<dbReference type="GO" id="GO:0009279">
    <property type="term" value="C:cell outer membrane"/>
    <property type="evidence" value="ECO:0007669"/>
    <property type="project" value="UniProtKB-SubCell"/>
</dbReference>
<keyword evidence="2 11" id="KW-0813">Transport</keyword>
<evidence type="ECO:0000256" key="2">
    <source>
        <dbReference type="ARBA" id="ARBA00022448"/>
    </source>
</evidence>
<evidence type="ECO:0000256" key="8">
    <source>
        <dbReference type="ARBA" id="ARBA00023077"/>
    </source>
</evidence>
<evidence type="ECO:0000256" key="11">
    <source>
        <dbReference type="PROSITE-ProRule" id="PRU01360"/>
    </source>
</evidence>
<evidence type="ECO:0000256" key="7">
    <source>
        <dbReference type="ARBA" id="ARBA00023065"/>
    </source>
</evidence>
<evidence type="ECO:0000259" key="14">
    <source>
        <dbReference type="Pfam" id="PF00593"/>
    </source>
</evidence>
<keyword evidence="10 11" id="KW-0998">Cell outer membrane</keyword>
<keyword evidence="6" id="KW-0408">Iron</keyword>
<keyword evidence="17" id="KW-1185">Reference proteome</keyword>
<keyword evidence="3 11" id="KW-1134">Transmembrane beta strand</keyword>
<reference evidence="17" key="2">
    <citation type="submission" date="2013-04" db="EMBL/GenBank/DDBJ databases">
        <title>Bisphenol A degrading Sphingobium sp. strain BiD32.</title>
        <authorList>
            <person name="Nielsen J.L."/>
            <person name="Zhou N.A."/>
            <person name="Kjeldal H."/>
        </authorList>
    </citation>
    <scope>NUCLEOTIDE SEQUENCE [LARGE SCALE GENOMIC DNA]</scope>
    <source>
        <strain evidence="17">BiD32</strain>
    </source>
</reference>
<evidence type="ECO:0000313" key="16">
    <source>
        <dbReference type="EMBL" id="CCW17092.1"/>
    </source>
</evidence>
<evidence type="ECO:0000256" key="6">
    <source>
        <dbReference type="ARBA" id="ARBA00023004"/>
    </source>
</evidence>
<dbReference type="CDD" id="cd01347">
    <property type="entry name" value="ligand_gated_channel"/>
    <property type="match status" value="1"/>
</dbReference>
<keyword evidence="5 11" id="KW-0812">Transmembrane</keyword>
<comment type="subcellular location">
    <subcellularLocation>
        <location evidence="1 11">Cell outer membrane</location>
        <topology evidence="1 11">Multi-pass membrane protein</topology>
    </subcellularLocation>
</comment>
<keyword evidence="9 11" id="KW-0472">Membrane</keyword>
<proteinExistence type="inferred from homology"/>